<dbReference type="EMBL" id="JAUSRL010000004">
    <property type="protein sequence ID" value="MDP9960673.1"/>
    <property type="molecule type" value="Genomic_DNA"/>
</dbReference>
<dbReference type="Proteomes" id="UP001235513">
    <property type="component" value="Unassembled WGS sequence"/>
</dbReference>
<evidence type="ECO:0000313" key="2">
    <source>
        <dbReference type="Proteomes" id="UP001235513"/>
    </source>
</evidence>
<sequence length="149" mass="17643">MKHLLIISIFFSIFLFGQEKTIIGTWNTIKVSSDIFQMNERKELSLTKKGKIIHNSKDGILNLKLGYSENQFIFTENYDVFVKMTKKSNQYIFKGKYDIDQETKTINLTLQNSAGTKLEKYFKYDFENEYLKLDVYFGGEPTKYLLRRE</sequence>
<keyword evidence="2" id="KW-1185">Reference proteome</keyword>
<name>A0ABT9SN27_9FLAO</name>
<organism evidence="1 2">
    <name type="scientific">Chryseobacterium lathyri</name>
    <dbReference type="NCBI Taxonomy" id="395933"/>
    <lineage>
        <taxon>Bacteria</taxon>
        <taxon>Pseudomonadati</taxon>
        <taxon>Bacteroidota</taxon>
        <taxon>Flavobacteriia</taxon>
        <taxon>Flavobacteriales</taxon>
        <taxon>Weeksellaceae</taxon>
        <taxon>Chryseobacterium group</taxon>
        <taxon>Chryseobacterium</taxon>
    </lineage>
</organism>
<evidence type="ECO:0000313" key="1">
    <source>
        <dbReference type="EMBL" id="MDP9960673.1"/>
    </source>
</evidence>
<protein>
    <recommendedName>
        <fullName evidence="3">DUF4488 domain-containing protein</fullName>
    </recommendedName>
</protein>
<gene>
    <name evidence="1" type="ORF">J2T04_002561</name>
</gene>
<evidence type="ECO:0008006" key="3">
    <source>
        <dbReference type="Google" id="ProtNLM"/>
    </source>
</evidence>
<comment type="caution">
    <text evidence="1">The sequence shown here is derived from an EMBL/GenBank/DDBJ whole genome shotgun (WGS) entry which is preliminary data.</text>
</comment>
<accession>A0ABT9SN27</accession>
<reference evidence="1 2" key="1">
    <citation type="submission" date="2023-07" db="EMBL/GenBank/DDBJ databases">
        <title>Sorghum-associated microbial communities from plants grown in Nebraska, USA.</title>
        <authorList>
            <person name="Schachtman D."/>
        </authorList>
    </citation>
    <scope>NUCLEOTIDE SEQUENCE [LARGE SCALE GENOMIC DNA]</scope>
    <source>
        <strain evidence="1 2">CC351</strain>
    </source>
</reference>
<proteinExistence type="predicted"/>
<dbReference type="RefSeq" id="WP_306844111.1">
    <property type="nucleotide sequence ID" value="NZ_JAUSRL010000004.1"/>
</dbReference>